<dbReference type="InterPro" id="IPR037064">
    <property type="entry name" value="Formiminotransferase_N_sf"/>
</dbReference>
<dbReference type="SUPFAM" id="SSF101262">
    <property type="entry name" value="Methenyltetrahydrofolate cyclohydrolase-like"/>
    <property type="match status" value="1"/>
</dbReference>
<keyword evidence="6" id="KW-0369">Histidine metabolism</keyword>
<organism evidence="10 11">
    <name type="scientific">Oryzias javanicus</name>
    <name type="common">Javanese ricefish</name>
    <name type="synonym">Aplocheilus javanicus</name>
    <dbReference type="NCBI Taxonomy" id="123683"/>
    <lineage>
        <taxon>Eukaryota</taxon>
        <taxon>Metazoa</taxon>
        <taxon>Chordata</taxon>
        <taxon>Craniata</taxon>
        <taxon>Vertebrata</taxon>
        <taxon>Euteleostomi</taxon>
        <taxon>Actinopterygii</taxon>
        <taxon>Neopterygii</taxon>
        <taxon>Teleostei</taxon>
        <taxon>Neoteleostei</taxon>
        <taxon>Acanthomorphata</taxon>
        <taxon>Ovalentaria</taxon>
        <taxon>Atherinomorphae</taxon>
        <taxon>Beloniformes</taxon>
        <taxon>Adrianichthyidae</taxon>
        <taxon>Oryziinae</taxon>
        <taxon>Oryzias</taxon>
    </lineage>
</organism>
<evidence type="ECO:0000256" key="3">
    <source>
        <dbReference type="ARBA" id="ARBA00012252"/>
    </source>
</evidence>
<dbReference type="InterPro" id="IPR022384">
    <property type="entry name" value="FormiminoTrfase_cat_dom_sf"/>
</dbReference>
<gene>
    <name evidence="10" type="ORF">OJAV_G00084750</name>
</gene>
<dbReference type="OrthoDB" id="48036at2759"/>
<protein>
    <recommendedName>
        <fullName evidence="3">glutamate formimidoyltransferase</fullName>
        <ecNumber evidence="3">2.1.2.5</ecNumber>
    </recommendedName>
</protein>
<dbReference type="SMART" id="SM01222">
    <property type="entry name" value="FTCD_N"/>
    <property type="match status" value="1"/>
</dbReference>
<comment type="subcellular location">
    <subcellularLocation>
        <location evidence="1">Cytoplasm</location>
    </subcellularLocation>
</comment>
<dbReference type="InterPro" id="IPR051623">
    <property type="entry name" value="FTCD"/>
</dbReference>
<dbReference type="Gene3D" id="1.20.120.680">
    <property type="entry name" value="Formiminotetrahydrofolate cyclodeaminase monomer, up-and-down helical bundle"/>
    <property type="match status" value="1"/>
</dbReference>
<evidence type="ECO:0000256" key="6">
    <source>
        <dbReference type="ARBA" id="ARBA00022808"/>
    </source>
</evidence>
<evidence type="ECO:0000256" key="2">
    <source>
        <dbReference type="ARBA" id="ARBA00005082"/>
    </source>
</evidence>
<evidence type="ECO:0000259" key="9">
    <source>
        <dbReference type="SMART" id="SM01222"/>
    </source>
</evidence>
<reference evidence="10 11" key="1">
    <citation type="submission" date="2018-11" db="EMBL/GenBank/DDBJ databases">
        <authorList>
            <person name="Lopez-Roques C."/>
            <person name="Donnadieu C."/>
            <person name="Bouchez O."/>
            <person name="Klopp C."/>
            <person name="Cabau C."/>
            <person name="Zahm M."/>
        </authorList>
    </citation>
    <scope>NUCLEOTIDE SEQUENCE [LARGE SCALE GENOMIC DNA]</scope>
    <source>
        <strain evidence="10">RS831</strain>
        <tissue evidence="10">Whole body</tissue>
    </source>
</reference>
<reference evidence="10 11" key="2">
    <citation type="submission" date="2019-01" db="EMBL/GenBank/DDBJ databases">
        <title>A chromosome length genome reference of the Java medaka (oryzias javanicus).</title>
        <authorList>
            <person name="Herpin A."/>
            <person name="Takehana Y."/>
            <person name="Naruse K."/>
            <person name="Ansai S."/>
            <person name="Kawaguchi M."/>
        </authorList>
    </citation>
    <scope>NUCLEOTIDE SEQUENCE [LARGE SCALE GENOMIC DNA]</scope>
    <source>
        <strain evidence="10">RS831</strain>
        <tissue evidence="10">Whole body</tissue>
    </source>
</reference>
<dbReference type="InterPro" id="IPR013802">
    <property type="entry name" value="Formiminotransferase_C"/>
</dbReference>
<dbReference type="InterPro" id="IPR036178">
    <property type="entry name" value="Formintransfe-cycloase-like_sf"/>
</dbReference>
<evidence type="ECO:0000259" key="8">
    <source>
        <dbReference type="SMART" id="SM01221"/>
    </source>
</evidence>
<dbReference type="UniPathway" id="UPA00379">
    <property type="reaction ID" value="UER00555"/>
</dbReference>
<proteinExistence type="predicted"/>
<comment type="pathway">
    <text evidence="2">Amino-acid degradation; L-histidine degradation into L-glutamate; L-glutamate from N-formimidoyl-L-glutamate (transferase route): step 1/1.</text>
</comment>
<dbReference type="SUPFAM" id="SSF55116">
    <property type="entry name" value="Formiminotransferase domain of formiminotransferase-cyclodeaminase"/>
    <property type="match status" value="2"/>
</dbReference>
<dbReference type="Pfam" id="PF07837">
    <property type="entry name" value="FTCD_N"/>
    <property type="match status" value="1"/>
</dbReference>
<dbReference type="NCBIfam" id="TIGR02024">
    <property type="entry name" value="FtcD"/>
    <property type="match status" value="1"/>
</dbReference>
<dbReference type="GO" id="GO:0019556">
    <property type="term" value="P:L-histidine catabolic process to glutamate and formamide"/>
    <property type="evidence" value="ECO:0007669"/>
    <property type="project" value="UniProtKB-UniPathway"/>
</dbReference>
<keyword evidence="4" id="KW-0963">Cytoplasm</keyword>
<dbReference type="GO" id="GO:0030409">
    <property type="term" value="F:glutamate formimidoyltransferase activity"/>
    <property type="evidence" value="ECO:0007669"/>
    <property type="project" value="UniProtKB-EC"/>
</dbReference>
<evidence type="ECO:0000256" key="4">
    <source>
        <dbReference type="ARBA" id="ARBA00022490"/>
    </source>
</evidence>
<evidence type="ECO:0000313" key="10">
    <source>
        <dbReference type="EMBL" id="RVE67745.1"/>
    </source>
</evidence>
<dbReference type="FunFam" id="3.30.990.10:FF:000001">
    <property type="entry name" value="Formimidoyltransferase cyclodeaminase"/>
    <property type="match status" value="1"/>
</dbReference>
<dbReference type="InterPro" id="IPR037070">
    <property type="entry name" value="Formiminotransferase_C_sf"/>
</dbReference>
<dbReference type="AlphaFoldDB" id="A0A437CYF7"/>
<evidence type="ECO:0000256" key="1">
    <source>
        <dbReference type="ARBA" id="ARBA00004496"/>
    </source>
</evidence>
<dbReference type="PANTHER" id="PTHR12234:SF0">
    <property type="entry name" value="FORMIMIDOYLTRANSFERASE-CYCLODEAMINASE"/>
    <property type="match status" value="1"/>
</dbReference>
<dbReference type="PANTHER" id="PTHR12234">
    <property type="entry name" value="FORMIMINOTRANSFERASE-CYCLODEAMINASE"/>
    <property type="match status" value="1"/>
</dbReference>
<keyword evidence="7" id="KW-0290">Folate-binding</keyword>
<keyword evidence="5" id="KW-0808">Transferase</keyword>
<dbReference type="GO" id="GO:0005542">
    <property type="term" value="F:folic acid binding"/>
    <property type="evidence" value="ECO:0007669"/>
    <property type="project" value="UniProtKB-KW"/>
</dbReference>
<dbReference type="Proteomes" id="UP000283210">
    <property type="component" value="Chromosome 9"/>
</dbReference>
<name>A0A437CYF7_ORYJA</name>
<dbReference type="SMART" id="SM01221">
    <property type="entry name" value="FTCD"/>
    <property type="match status" value="1"/>
</dbReference>
<keyword evidence="11" id="KW-1185">Reference proteome</keyword>
<dbReference type="GO" id="GO:0005737">
    <property type="term" value="C:cytoplasm"/>
    <property type="evidence" value="ECO:0007669"/>
    <property type="project" value="UniProtKB-SubCell"/>
</dbReference>
<feature type="domain" description="Formiminotransferase N-terminal subdomain" evidence="9">
    <location>
        <begin position="3"/>
        <end position="180"/>
    </location>
</feature>
<dbReference type="InterPro" id="IPR004227">
    <property type="entry name" value="Formiminotransferase_cat"/>
</dbReference>
<evidence type="ECO:0000256" key="5">
    <source>
        <dbReference type="ARBA" id="ARBA00022679"/>
    </source>
</evidence>
<dbReference type="GO" id="GO:0019557">
    <property type="term" value="P:L-histidine catabolic process to glutamate and formate"/>
    <property type="evidence" value="ECO:0007669"/>
    <property type="project" value="UniProtKB-UniPathway"/>
</dbReference>
<dbReference type="InterPro" id="IPR012886">
    <property type="entry name" value="Formiminotransferase_N"/>
</dbReference>
<dbReference type="Gene3D" id="3.30.70.670">
    <property type="entry name" value="Formiminotransferase, C-terminal subdomain"/>
    <property type="match status" value="1"/>
</dbReference>
<dbReference type="EC" id="2.1.2.5" evidence="3"/>
<evidence type="ECO:0000256" key="7">
    <source>
        <dbReference type="ARBA" id="ARBA00022954"/>
    </source>
</evidence>
<accession>A0A437CYF7</accession>
<dbReference type="FunFam" id="3.30.70.670:FF:000001">
    <property type="entry name" value="Formimidoyltransferase cyclodeaminase"/>
    <property type="match status" value="1"/>
</dbReference>
<evidence type="ECO:0000313" key="11">
    <source>
        <dbReference type="Proteomes" id="UP000283210"/>
    </source>
</evidence>
<dbReference type="EMBL" id="CM012445">
    <property type="protein sequence ID" value="RVE67745.1"/>
    <property type="molecule type" value="Genomic_DNA"/>
</dbReference>
<dbReference type="Pfam" id="PF02971">
    <property type="entry name" value="FTCD"/>
    <property type="match status" value="1"/>
</dbReference>
<feature type="domain" description="Formiminotransferase C-terminal subdomain" evidence="8">
    <location>
        <begin position="181"/>
        <end position="325"/>
    </location>
</feature>
<sequence length="384" mass="41882">MAQLVECVPNFSEGRNQQVIDAISAAISSTCGCSLLDVDPGASTNRTVYTFVGPPDAVVEGALNAARQAFSLIDMTKHSGEHPRTGALDVCPFIPVQNVSMDDCVRCANAFGERLAEMLQVPVYLYGEAARTPARRALPSVRAGEYEALPDKLRRQEWAPDFGPPAFVPSWGATVTGARKFLIAYNINLISTKEQAHRIALDIREQGRGQNQPGLLKKVQGMGWYLEEANVAQVSTNILDHEVTPLHAVYEEICKSAEELKLPVVGSQIVGLIPLKALLDAADFYIQKEELFILEEEHKVRLVVRKLGLDSLGPFNPKERIVEYMVKGQEEGQLASLTLRRFVHSVGARTAAPGGGSVSAAIAALVGVCPRSLRRPRARRHVIL</sequence>
<dbReference type="Gene3D" id="3.30.990.10">
    <property type="entry name" value="Formiminotransferase, N-terminal subdomain"/>
    <property type="match status" value="1"/>
</dbReference>